<evidence type="ECO:0000313" key="2">
    <source>
        <dbReference type="Proteomes" id="UP001631969"/>
    </source>
</evidence>
<dbReference type="Proteomes" id="UP001631969">
    <property type="component" value="Unassembled WGS sequence"/>
</dbReference>
<keyword evidence="1" id="KW-0489">Methyltransferase</keyword>
<name>A0ACC7P3L4_9BACL</name>
<dbReference type="EMBL" id="JBJURJ010000013">
    <property type="protein sequence ID" value="MFM9330541.1"/>
    <property type="molecule type" value="Genomic_DNA"/>
</dbReference>
<accession>A0ACC7P3L4</accession>
<keyword evidence="2" id="KW-1185">Reference proteome</keyword>
<dbReference type="EC" id="2.1.1.222" evidence="1"/>
<protein>
    <submittedName>
        <fullName evidence="1">Class I SAM-dependent methyltransferase</fullName>
        <ecNumber evidence="1">2.1.1.222</ecNumber>
        <ecNumber evidence="1">2.1.1.64</ecNumber>
    </submittedName>
</protein>
<sequence>MDEKTYYLVYEERYKLVYEAGVERWGHGEDDVGLRASLTEWVDRCNLRGKRVVEFACGEGASGVILSQLGCLYHGVDVAPSAVAKARAALAGYPGAKVTVLDMAHEPVEGQYDAALDVMGFHMLVVDADRAAYLQNVHSCLKNGAPFFLFRESYREHADDSPVDSFERWLKLTGDDYRTPQTRCAGPADAQVEVQIPMVPARAKTEAGYRKELLEAGFVVDCFQPMMTDMQIVSSAAIYAHRP</sequence>
<evidence type="ECO:0000313" key="1">
    <source>
        <dbReference type="EMBL" id="MFM9330541.1"/>
    </source>
</evidence>
<dbReference type="EC" id="2.1.1.64" evidence="1"/>
<reference evidence="1" key="1">
    <citation type="submission" date="2024-12" db="EMBL/GenBank/DDBJ databases">
        <authorList>
            <person name="Wu N."/>
        </authorList>
    </citation>
    <scope>NUCLEOTIDE SEQUENCE</scope>
    <source>
        <strain evidence="1">P15</strain>
    </source>
</reference>
<proteinExistence type="predicted"/>
<keyword evidence="1" id="KW-0808">Transferase</keyword>
<comment type="caution">
    <text evidence="1">The sequence shown here is derived from an EMBL/GenBank/DDBJ whole genome shotgun (WGS) entry which is preliminary data.</text>
</comment>
<organism evidence="1 2">
    <name type="scientific">Paenibacillus mesotrionivorans</name>
    <dbReference type="NCBI Taxonomy" id="3160968"/>
    <lineage>
        <taxon>Bacteria</taxon>
        <taxon>Bacillati</taxon>
        <taxon>Bacillota</taxon>
        <taxon>Bacilli</taxon>
        <taxon>Bacillales</taxon>
        <taxon>Paenibacillaceae</taxon>
        <taxon>Paenibacillus</taxon>
    </lineage>
</organism>
<gene>
    <name evidence="1" type="ORF">ACI1P1_19765</name>
</gene>